<comment type="similarity">
    <text evidence="7">Belongs to the AP2/ERF transcription factor family. AP2 subfamily.</text>
</comment>
<reference evidence="10 11" key="1">
    <citation type="submission" date="2024-01" db="EMBL/GenBank/DDBJ databases">
        <title>Genome assemblies of Stephania.</title>
        <authorList>
            <person name="Yang L."/>
        </authorList>
    </citation>
    <scope>NUCLEOTIDE SEQUENCE [LARGE SCALE GENOMIC DNA]</scope>
    <source>
        <strain evidence="10">QJT</strain>
        <tissue evidence="10">Leaf</tissue>
    </source>
</reference>
<evidence type="ECO:0000256" key="8">
    <source>
        <dbReference type="SAM" id="MobiDB-lite"/>
    </source>
</evidence>
<dbReference type="PRINTS" id="PR00367">
    <property type="entry name" value="ETHRSPELEMNT"/>
</dbReference>
<evidence type="ECO:0000256" key="3">
    <source>
        <dbReference type="ARBA" id="ARBA00023015"/>
    </source>
</evidence>
<dbReference type="InterPro" id="IPR016177">
    <property type="entry name" value="DNA-bd_dom_sf"/>
</dbReference>
<evidence type="ECO:0000259" key="9">
    <source>
        <dbReference type="PROSITE" id="PS51032"/>
    </source>
</evidence>
<name>A0AAP0KMM4_9MAGN</name>
<protein>
    <recommendedName>
        <fullName evidence="9">AP2/ERF domain-containing protein</fullName>
    </recommendedName>
</protein>
<dbReference type="PANTHER" id="PTHR32467:SF118">
    <property type="entry name" value="ETHYLENE-RESPONSIVE TRANSCRIPTION FACTOR RAP2-7"/>
    <property type="match status" value="1"/>
</dbReference>
<dbReference type="FunFam" id="3.30.730.10:FF:000002">
    <property type="entry name" value="AP2-like ethylene-responsive transcription factor"/>
    <property type="match status" value="1"/>
</dbReference>
<evidence type="ECO:0000256" key="4">
    <source>
        <dbReference type="ARBA" id="ARBA00023125"/>
    </source>
</evidence>
<evidence type="ECO:0000256" key="7">
    <source>
        <dbReference type="ARBA" id="ARBA00037973"/>
    </source>
</evidence>
<evidence type="ECO:0000313" key="10">
    <source>
        <dbReference type="EMBL" id="KAK9154157.1"/>
    </source>
</evidence>
<dbReference type="FunFam" id="3.30.730.10:FF:000004">
    <property type="entry name" value="AP2-like ethylene-responsive transcription factor"/>
    <property type="match status" value="1"/>
</dbReference>
<dbReference type="InterPro" id="IPR001471">
    <property type="entry name" value="AP2/ERF_dom"/>
</dbReference>
<accession>A0AAP0KMM4</accession>
<dbReference type="SUPFAM" id="SSF54171">
    <property type="entry name" value="DNA-binding domain"/>
    <property type="match status" value="2"/>
</dbReference>
<sequence>MLDLNVVLYPTDHDPTEGKLHHHHQQQSSAPQMDDSGTSNSSVVNAEAADEDSSCSTNLVALNFGILKMAAIEQDSEDHNTSLALLHSRVATHQLFPLSSGAHYSVGGGGSGPSLASQARPHWADLAPQPDLKPGQPSAMKKSRRGPRSRSSQYRGVTFYRRTGRWESHIWDCGKQVYLGGFDTAHAAARAYDRAAIKFRGVDADINFNLSDYDEDLKQMKNLTKEEFVHILRRQSTGFSRGSSKYRGVTLHKCGRWEARMGQFLGKKYIYLGLFDSEVDAAKAYDKAAIKCNGREAVTNFELSSYEGEITSEAYNGGAEHNLDLKLGISSPPLLDDPIGKNGMGSMHLGCSPFDMTDARTTRASATMGTEPLHSPVMAPEHPSHWSNAFPGFFPNYEERSIENRVDVGPPGLSNWAWQVHGQGGSAKPLPLLSAAASSGFSSTTTASSSAAPLHPHLSTPTHPYYYYYQR</sequence>
<evidence type="ECO:0000256" key="6">
    <source>
        <dbReference type="ARBA" id="ARBA00023242"/>
    </source>
</evidence>
<keyword evidence="11" id="KW-1185">Reference proteome</keyword>
<dbReference type="GO" id="GO:0005634">
    <property type="term" value="C:nucleus"/>
    <property type="evidence" value="ECO:0007669"/>
    <property type="project" value="UniProtKB-SubCell"/>
</dbReference>
<evidence type="ECO:0000256" key="2">
    <source>
        <dbReference type="ARBA" id="ARBA00022737"/>
    </source>
</evidence>
<dbReference type="Gene3D" id="3.30.730.10">
    <property type="entry name" value="AP2/ERF domain"/>
    <property type="match status" value="2"/>
</dbReference>
<dbReference type="EMBL" id="JBBNAE010000001">
    <property type="protein sequence ID" value="KAK9154157.1"/>
    <property type="molecule type" value="Genomic_DNA"/>
</dbReference>
<keyword evidence="4" id="KW-0238">DNA-binding</keyword>
<feature type="region of interest" description="Disordered" evidence="8">
    <location>
        <begin position="125"/>
        <end position="154"/>
    </location>
</feature>
<dbReference type="AlphaFoldDB" id="A0AAP0KMM4"/>
<organism evidence="10 11">
    <name type="scientific">Stephania japonica</name>
    <dbReference type="NCBI Taxonomy" id="461633"/>
    <lineage>
        <taxon>Eukaryota</taxon>
        <taxon>Viridiplantae</taxon>
        <taxon>Streptophyta</taxon>
        <taxon>Embryophyta</taxon>
        <taxon>Tracheophyta</taxon>
        <taxon>Spermatophyta</taxon>
        <taxon>Magnoliopsida</taxon>
        <taxon>Ranunculales</taxon>
        <taxon>Menispermaceae</taxon>
        <taxon>Menispermoideae</taxon>
        <taxon>Cissampelideae</taxon>
        <taxon>Stephania</taxon>
    </lineage>
</organism>
<feature type="region of interest" description="Disordered" evidence="8">
    <location>
        <begin position="13"/>
        <end position="52"/>
    </location>
</feature>
<evidence type="ECO:0000313" key="11">
    <source>
        <dbReference type="Proteomes" id="UP001417504"/>
    </source>
</evidence>
<keyword evidence="3" id="KW-0805">Transcription regulation</keyword>
<dbReference type="GO" id="GO:0003700">
    <property type="term" value="F:DNA-binding transcription factor activity"/>
    <property type="evidence" value="ECO:0007669"/>
    <property type="project" value="InterPro"/>
</dbReference>
<evidence type="ECO:0000256" key="1">
    <source>
        <dbReference type="ARBA" id="ARBA00004123"/>
    </source>
</evidence>
<dbReference type="InterPro" id="IPR036955">
    <property type="entry name" value="AP2/ERF_dom_sf"/>
</dbReference>
<feature type="domain" description="AP2/ERF" evidence="9">
    <location>
        <begin position="245"/>
        <end position="302"/>
    </location>
</feature>
<dbReference type="SMART" id="SM00380">
    <property type="entry name" value="AP2"/>
    <property type="match status" value="2"/>
</dbReference>
<feature type="compositionally biased region" description="Polar residues" evidence="8">
    <location>
        <begin position="28"/>
        <end position="44"/>
    </location>
</feature>
<dbReference type="Pfam" id="PF00847">
    <property type="entry name" value="AP2"/>
    <property type="match status" value="2"/>
</dbReference>
<dbReference type="CDD" id="cd00018">
    <property type="entry name" value="AP2"/>
    <property type="match status" value="2"/>
</dbReference>
<dbReference type="Proteomes" id="UP001417504">
    <property type="component" value="Unassembled WGS sequence"/>
</dbReference>
<feature type="domain" description="AP2/ERF" evidence="9">
    <location>
        <begin position="153"/>
        <end position="209"/>
    </location>
</feature>
<comment type="caution">
    <text evidence="10">The sequence shown here is derived from an EMBL/GenBank/DDBJ whole genome shotgun (WGS) entry which is preliminary data.</text>
</comment>
<keyword evidence="5" id="KW-0804">Transcription</keyword>
<gene>
    <name evidence="10" type="ORF">Sjap_001637</name>
</gene>
<dbReference type="PROSITE" id="PS51032">
    <property type="entry name" value="AP2_ERF"/>
    <property type="match status" value="2"/>
</dbReference>
<dbReference type="GO" id="GO:0003677">
    <property type="term" value="F:DNA binding"/>
    <property type="evidence" value="ECO:0007669"/>
    <property type="project" value="UniProtKB-KW"/>
</dbReference>
<keyword evidence="2" id="KW-0677">Repeat</keyword>
<comment type="subcellular location">
    <subcellularLocation>
        <location evidence="1">Nucleus</location>
    </subcellularLocation>
</comment>
<dbReference type="PANTHER" id="PTHR32467">
    <property type="entry name" value="AP2-LIKE ETHYLENE-RESPONSIVE TRANSCRIPTION FACTOR"/>
    <property type="match status" value="1"/>
</dbReference>
<keyword evidence="6" id="KW-0539">Nucleus</keyword>
<evidence type="ECO:0000256" key="5">
    <source>
        <dbReference type="ARBA" id="ARBA00023163"/>
    </source>
</evidence>
<proteinExistence type="inferred from homology"/>